<gene>
    <name evidence="2" type="ORF">ACIBG2_38315</name>
</gene>
<feature type="transmembrane region" description="Helical" evidence="1">
    <location>
        <begin position="151"/>
        <end position="172"/>
    </location>
</feature>
<evidence type="ECO:0000313" key="2">
    <source>
        <dbReference type="EMBL" id="MFI6503290.1"/>
    </source>
</evidence>
<feature type="transmembrane region" description="Helical" evidence="1">
    <location>
        <begin position="86"/>
        <end position="102"/>
    </location>
</feature>
<reference evidence="2 3" key="1">
    <citation type="submission" date="2024-10" db="EMBL/GenBank/DDBJ databases">
        <title>The Natural Products Discovery Center: Release of the First 8490 Sequenced Strains for Exploring Actinobacteria Biosynthetic Diversity.</title>
        <authorList>
            <person name="Kalkreuter E."/>
            <person name="Kautsar S.A."/>
            <person name="Yang D."/>
            <person name="Bader C.D."/>
            <person name="Teijaro C.N."/>
            <person name="Fluegel L."/>
            <person name="Davis C.M."/>
            <person name="Simpson J.R."/>
            <person name="Lauterbach L."/>
            <person name="Steele A.D."/>
            <person name="Gui C."/>
            <person name="Meng S."/>
            <person name="Li G."/>
            <person name="Viehrig K."/>
            <person name="Ye F."/>
            <person name="Su P."/>
            <person name="Kiefer A.F."/>
            <person name="Nichols A."/>
            <person name="Cepeda A.J."/>
            <person name="Yan W."/>
            <person name="Fan B."/>
            <person name="Jiang Y."/>
            <person name="Adhikari A."/>
            <person name="Zheng C.-J."/>
            <person name="Schuster L."/>
            <person name="Cowan T.M."/>
            <person name="Smanski M.J."/>
            <person name="Chevrette M.G."/>
            <person name="De Carvalho L.P.S."/>
            <person name="Shen B."/>
        </authorList>
    </citation>
    <scope>NUCLEOTIDE SEQUENCE [LARGE SCALE GENOMIC DNA]</scope>
    <source>
        <strain evidence="2 3">NPDC050545</strain>
    </source>
</reference>
<dbReference type="RefSeq" id="WP_397089077.1">
    <property type="nucleotide sequence ID" value="NZ_JBITGY010000011.1"/>
</dbReference>
<dbReference type="Pfam" id="PF06197">
    <property type="entry name" value="DUF998"/>
    <property type="match status" value="1"/>
</dbReference>
<sequence length="202" mass="20965">MTTTRTRVTRTLLTAGVVAGPLYVAVGLAQAFTREGFDLTRHQWSMLAIGDLGWIQVANFLVAALATAAAAAGMQRAGGSPWASRLIAVYALSLVGAAVFKADPAMGFPAGTPEGPGVVSTAGMLHLLCGLIGFAAVGAACFVVARRFWPLYSRVTGVLFLLGFAAVATGAGAVWANLAFTAAIVLIWAWLAVVSLHYRRTV</sequence>
<evidence type="ECO:0000256" key="1">
    <source>
        <dbReference type="SAM" id="Phobius"/>
    </source>
</evidence>
<name>A0ABW7Z530_9ACTN</name>
<feature type="transmembrane region" description="Helical" evidence="1">
    <location>
        <begin position="178"/>
        <end position="198"/>
    </location>
</feature>
<accession>A0ABW7Z530</accession>
<evidence type="ECO:0000313" key="3">
    <source>
        <dbReference type="Proteomes" id="UP001612741"/>
    </source>
</evidence>
<comment type="caution">
    <text evidence="2">The sequence shown here is derived from an EMBL/GenBank/DDBJ whole genome shotgun (WGS) entry which is preliminary data.</text>
</comment>
<dbReference type="InterPro" id="IPR009339">
    <property type="entry name" value="DUF998"/>
</dbReference>
<feature type="transmembrane region" description="Helical" evidence="1">
    <location>
        <begin position="52"/>
        <end position="74"/>
    </location>
</feature>
<keyword evidence="3" id="KW-1185">Reference proteome</keyword>
<dbReference type="EMBL" id="JBITGY010000011">
    <property type="protein sequence ID" value="MFI6503290.1"/>
    <property type="molecule type" value="Genomic_DNA"/>
</dbReference>
<proteinExistence type="predicted"/>
<dbReference type="Proteomes" id="UP001612741">
    <property type="component" value="Unassembled WGS sequence"/>
</dbReference>
<keyword evidence="1" id="KW-1133">Transmembrane helix</keyword>
<keyword evidence="1" id="KW-0472">Membrane</keyword>
<protein>
    <submittedName>
        <fullName evidence="2">DUF998 domain-containing protein</fullName>
    </submittedName>
</protein>
<feature type="transmembrane region" description="Helical" evidence="1">
    <location>
        <begin position="122"/>
        <end position="144"/>
    </location>
</feature>
<feature type="transmembrane region" description="Helical" evidence="1">
    <location>
        <begin position="12"/>
        <end position="32"/>
    </location>
</feature>
<organism evidence="2 3">
    <name type="scientific">Nonomuraea typhae</name>
    <dbReference type="NCBI Taxonomy" id="2603600"/>
    <lineage>
        <taxon>Bacteria</taxon>
        <taxon>Bacillati</taxon>
        <taxon>Actinomycetota</taxon>
        <taxon>Actinomycetes</taxon>
        <taxon>Streptosporangiales</taxon>
        <taxon>Streptosporangiaceae</taxon>
        <taxon>Nonomuraea</taxon>
    </lineage>
</organism>
<keyword evidence="1" id="KW-0812">Transmembrane</keyword>